<proteinExistence type="predicted"/>
<dbReference type="EMBL" id="BMSC01000006">
    <property type="protein sequence ID" value="GGU70588.1"/>
    <property type="molecule type" value="Genomic_DNA"/>
</dbReference>
<accession>A0A8H9HJN4</accession>
<name>A0A8H9HJN4_9ACTN</name>
<gene>
    <name evidence="3" type="ORF">GCM10010227_25820</name>
    <name evidence="2" type="ORF">Sgou_30600</name>
</gene>
<evidence type="ECO:0000313" key="3">
    <source>
        <dbReference type="EMBL" id="GGU70588.1"/>
    </source>
</evidence>
<reference evidence="2 4" key="2">
    <citation type="submission" date="2020-02" db="EMBL/GenBank/DDBJ databases">
        <title>Whole genome shotgun sequence of Streptomyces gougerotii NBRC 13043.</title>
        <authorList>
            <person name="Ichikawa N."/>
            <person name="Komaki H."/>
            <person name="Tamura T."/>
        </authorList>
    </citation>
    <scope>NUCLEOTIDE SEQUENCE [LARGE SCALE GENOMIC DNA]</scope>
    <source>
        <strain evidence="2 4">NBRC 13043</strain>
    </source>
</reference>
<dbReference type="Proteomes" id="UP000660975">
    <property type="component" value="Unassembled WGS sequence"/>
</dbReference>
<organism evidence="3 5">
    <name type="scientific">Streptomyces gougerotii</name>
    <dbReference type="NCBI Taxonomy" id="53448"/>
    <lineage>
        <taxon>Bacteria</taxon>
        <taxon>Bacillati</taxon>
        <taxon>Actinomycetota</taxon>
        <taxon>Actinomycetes</taxon>
        <taxon>Kitasatosporales</taxon>
        <taxon>Streptomycetaceae</taxon>
        <taxon>Streptomyces</taxon>
        <taxon>Streptomyces diastaticus group</taxon>
    </lineage>
</organism>
<dbReference type="AlphaFoldDB" id="A0A8H9HJN4"/>
<evidence type="ECO:0000256" key="1">
    <source>
        <dbReference type="SAM" id="MobiDB-lite"/>
    </source>
</evidence>
<reference evidence="3" key="3">
    <citation type="submission" date="2020-09" db="EMBL/GenBank/DDBJ databases">
        <authorList>
            <person name="Sun Q."/>
            <person name="Ohkuma M."/>
        </authorList>
    </citation>
    <scope>NUCLEOTIDE SEQUENCE</scope>
    <source>
        <strain evidence="3">JCM 4136</strain>
    </source>
</reference>
<evidence type="ECO:0000313" key="2">
    <source>
        <dbReference type="EMBL" id="GFH78390.1"/>
    </source>
</evidence>
<reference evidence="3" key="1">
    <citation type="journal article" date="2014" name="Int. J. Syst. Evol. Microbiol.">
        <title>Complete genome sequence of Corynebacterium casei LMG S-19264T (=DSM 44701T), isolated from a smear-ripened cheese.</title>
        <authorList>
            <consortium name="US DOE Joint Genome Institute (JGI-PGF)"/>
            <person name="Walter F."/>
            <person name="Albersmeier A."/>
            <person name="Kalinowski J."/>
            <person name="Ruckert C."/>
        </authorList>
    </citation>
    <scope>NUCLEOTIDE SEQUENCE</scope>
    <source>
        <strain evidence="3">JCM 4136</strain>
    </source>
</reference>
<dbReference type="Proteomes" id="UP000480804">
    <property type="component" value="Unassembled WGS sequence"/>
</dbReference>
<sequence>MTSSVPDRSGGHHPPPHTVPRSLNDVPAVPPSAMVAPPAPAKGTTGPSRGTKVPRETAGQARMHTSSVPFPPHCRRGTVTCGDETGTFADTARPWEAVK</sequence>
<dbReference type="EMBL" id="BLLO01000017">
    <property type="protein sequence ID" value="GFH78390.1"/>
    <property type="molecule type" value="Genomic_DNA"/>
</dbReference>
<keyword evidence="4" id="KW-1185">Reference proteome</keyword>
<evidence type="ECO:0000313" key="4">
    <source>
        <dbReference type="Proteomes" id="UP000480804"/>
    </source>
</evidence>
<protein>
    <submittedName>
        <fullName evidence="3">Uncharacterized protein</fullName>
    </submittedName>
</protein>
<feature type="region of interest" description="Disordered" evidence="1">
    <location>
        <begin position="1"/>
        <end position="72"/>
    </location>
</feature>
<evidence type="ECO:0000313" key="5">
    <source>
        <dbReference type="Proteomes" id="UP000660975"/>
    </source>
</evidence>
<comment type="caution">
    <text evidence="3">The sequence shown here is derived from an EMBL/GenBank/DDBJ whole genome shotgun (WGS) entry which is preliminary data.</text>
</comment>